<organism evidence="1 2">
    <name type="scientific">Salibacterium salarium</name>
    <dbReference type="NCBI Taxonomy" id="284579"/>
    <lineage>
        <taxon>Bacteria</taxon>
        <taxon>Bacillati</taxon>
        <taxon>Bacillota</taxon>
        <taxon>Bacilli</taxon>
        <taxon>Bacillales</taxon>
        <taxon>Bacillaceae</taxon>
    </lineage>
</organism>
<sequence>MILFLLGVIAVMFVFQCFLGFWQVKDFNKHYGQMRSEGKVAIGRSKGLIRTGVILLMNVDNNHYIHQVRKMQGVTVFARIKPFDSLNGNHLLKPDADTVKKMDRFTRKAFEDAQHVYRVVQAGGEVPKPKSPLEKLFSITKKKKGEVSNS</sequence>
<dbReference type="RefSeq" id="WP_125561154.1">
    <property type="nucleotide sequence ID" value="NZ_RBVX01000042.1"/>
</dbReference>
<dbReference type="EMBL" id="RBVX01000042">
    <property type="protein sequence ID" value="RSL30120.1"/>
    <property type="molecule type" value="Genomic_DNA"/>
</dbReference>
<gene>
    <name evidence="1" type="ORF">D7Z54_27450</name>
</gene>
<dbReference type="Pfam" id="PF06923">
    <property type="entry name" value="GutM"/>
    <property type="match status" value="1"/>
</dbReference>
<protein>
    <submittedName>
        <fullName evidence="1">Transcriptional regulator</fullName>
    </submittedName>
</protein>
<reference evidence="1 2" key="1">
    <citation type="submission" date="2018-10" db="EMBL/GenBank/DDBJ databases">
        <title>Draft genome sequence of Bacillus salarius IM0101, isolated from a hypersaline soil in Inner Mongolia, China.</title>
        <authorList>
            <person name="Yamprayoonswat W."/>
            <person name="Boonvisut S."/>
            <person name="Jumpathong W."/>
            <person name="Sittihan S."/>
            <person name="Ruangsuj P."/>
            <person name="Wanthongcharoen S."/>
            <person name="Thongpramul N."/>
            <person name="Pimmason S."/>
            <person name="Yu B."/>
            <person name="Yasawong M."/>
        </authorList>
    </citation>
    <scope>NUCLEOTIDE SEQUENCE [LARGE SCALE GENOMIC DNA]</scope>
    <source>
        <strain evidence="1 2">IM0101</strain>
    </source>
</reference>
<accession>A0A3R9P0C5</accession>
<evidence type="ECO:0000313" key="1">
    <source>
        <dbReference type="EMBL" id="RSL30120.1"/>
    </source>
</evidence>
<name>A0A3R9P0C5_9BACI</name>
<dbReference type="PIRSF" id="PIRSF011474">
    <property type="entry name" value="Glucitol_operon_activator"/>
    <property type="match status" value="1"/>
</dbReference>
<keyword evidence="2" id="KW-1185">Reference proteome</keyword>
<dbReference type="Proteomes" id="UP000275076">
    <property type="component" value="Unassembled WGS sequence"/>
</dbReference>
<dbReference type="OrthoDB" id="9096700at2"/>
<proteinExistence type="predicted"/>
<dbReference type="AlphaFoldDB" id="A0A3R9P0C5"/>
<comment type="caution">
    <text evidence="1">The sequence shown here is derived from an EMBL/GenBank/DDBJ whole genome shotgun (WGS) entry which is preliminary data.</text>
</comment>
<evidence type="ECO:0000313" key="2">
    <source>
        <dbReference type="Proteomes" id="UP000275076"/>
    </source>
</evidence>
<dbReference type="InterPro" id="IPR009693">
    <property type="entry name" value="Glucitol_operon_activator"/>
</dbReference>